<feature type="coiled-coil region" evidence="7">
    <location>
        <begin position="154"/>
        <end position="185"/>
    </location>
</feature>
<sequence length="198" mass="22708">MASGSGVAKNMETWKAKLDKLLHEKNVVTDLLAKLEAKTGVKRLYFAIGFIVLVALYLMIGYGAQFLCNFIGFLYPAYASVKAVESSRKDDDTQWLTYWVVYSAFSLTEFFADIFLFWIPFYWLLKCVFLVWCMAPIPSNGADMLYKKFIRPFILRHQEKIDKALDEAKETIQEAREAGEGALNDEAMRRIVNQAKVD</sequence>
<evidence type="ECO:0000256" key="3">
    <source>
        <dbReference type="ARBA" id="ARBA00022692"/>
    </source>
</evidence>
<evidence type="ECO:0000256" key="2">
    <source>
        <dbReference type="ARBA" id="ARBA00008573"/>
    </source>
</evidence>
<dbReference type="Pfam" id="PF03134">
    <property type="entry name" value="TB2_DP1_HVA22"/>
    <property type="match status" value="1"/>
</dbReference>
<dbReference type="PANTHER" id="PTHR12300">
    <property type="entry name" value="HVA22-LIKE PROTEINS"/>
    <property type="match status" value="1"/>
</dbReference>
<dbReference type="Proteomes" id="UP001347796">
    <property type="component" value="Unassembled WGS sequence"/>
</dbReference>
<protein>
    <recommendedName>
        <fullName evidence="6">Receptor expression-enhancing protein</fullName>
    </recommendedName>
</protein>
<keyword evidence="4 6" id="KW-1133">Transmembrane helix</keyword>
<dbReference type="AlphaFoldDB" id="A0AAN8PL24"/>
<feature type="transmembrane region" description="Helical" evidence="6">
    <location>
        <begin position="123"/>
        <end position="146"/>
    </location>
</feature>
<evidence type="ECO:0000256" key="6">
    <source>
        <dbReference type="RuleBase" id="RU362006"/>
    </source>
</evidence>
<proteinExistence type="inferred from homology"/>
<evidence type="ECO:0000256" key="1">
    <source>
        <dbReference type="ARBA" id="ARBA00004141"/>
    </source>
</evidence>
<keyword evidence="3 6" id="KW-0812">Transmembrane</keyword>
<name>A0AAN8PL24_PATCE</name>
<dbReference type="GO" id="GO:0016020">
    <property type="term" value="C:membrane"/>
    <property type="evidence" value="ECO:0007669"/>
    <property type="project" value="UniProtKB-SubCell"/>
</dbReference>
<comment type="subcellular location">
    <subcellularLocation>
        <location evidence="1 6">Membrane</location>
        <topology evidence="1 6">Multi-pass membrane protein</topology>
    </subcellularLocation>
</comment>
<evidence type="ECO:0000256" key="7">
    <source>
        <dbReference type="SAM" id="Coils"/>
    </source>
</evidence>
<keyword evidence="5 6" id="KW-0472">Membrane</keyword>
<comment type="similarity">
    <text evidence="2 6">Belongs to the DP1 family.</text>
</comment>
<dbReference type="EMBL" id="JAZGQO010000008">
    <property type="protein sequence ID" value="KAK6179877.1"/>
    <property type="molecule type" value="Genomic_DNA"/>
</dbReference>
<reference evidence="8 9" key="1">
    <citation type="submission" date="2024-01" db="EMBL/GenBank/DDBJ databases">
        <title>The genome of the rayed Mediterranean limpet Patella caerulea (Linnaeus, 1758).</title>
        <authorList>
            <person name="Anh-Thu Weber A."/>
            <person name="Halstead-Nussloch G."/>
        </authorList>
    </citation>
    <scope>NUCLEOTIDE SEQUENCE [LARGE SCALE GENOMIC DNA]</scope>
    <source>
        <strain evidence="8">AATW-2023a</strain>
        <tissue evidence="8">Whole specimen</tissue>
    </source>
</reference>
<evidence type="ECO:0000256" key="4">
    <source>
        <dbReference type="ARBA" id="ARBA00022989"/>
    </source>
</evidence>
<dbReference type="InterPro" id="IPR004345">
    <property type="entry name" value="TB2_DP1_HVA22"/>
</dbReference>
<dbReference type="PANTHER" id="PTHR12300:SF161">
    <property type="entry name" value="RECEPTOR EXPRESSION-ENHANCING PROTEIN"/>
    <property type="match status" value="1"/>
</dbReference>
<evidence type="ECO:0000313" key="8">
    <source>
        <dbReference type="EMBL" id="KAK6179877.1"/>
    </source>
</evidence>
<evidence type="ECO:0000256" key="5">
    <source>
        <dbReference type="ARBA" id="ARBA00023136"/>
    </source>
</evidence>
<evidence type="ECO:0000313" key="9">
    <source>
        <dbReference type="Proteomes" id="UP001347796"/>
    </source>
</evidence>
<organism evidence="8 9">
    <name type="scientific">Patella caerulea</name>
    <name type="common">Rayed Mediterranean limpet</name>
    <dbReference type="NCBI Taxonomy" id="87958"/>
    <lineage>
        <taxon>Eukaryota</taxon>
        <taxon>Metazoa</taxon>
        <taxon>Spiralia</taxon>
        <taxon>Lophotrochozoa</taxon>
        <taxon>Mollusca</taxon>
        <taxon>Gastropoda</taxon>
        <taxon>Patellogastropoda</taxon>
        <taxon>Patelloidea</taxon>
        <taxon>Patellidae</taxon>
        <taxon>Patella</taxon>
    </lineage>
</organism>
<accession>A0AAN8PL24</accession>
<comment type="caution">
    <text evidence="8">The sequence shown here is derived from an EMBL/GenBank/DDBJ whole genome shotgun (WGS) entry which is preliminary data.</text>
</comment>
<keyword evidence="7" id="KW-0175">Coiled coil</keyword>
<keyword evidence="9" id="KW-1185">Reference proteome</keyword>
<gene>
    <name evidence="8" type="ORF">SNE40_012132</name>
</gene>
<feature type="transmembrane region" description="Helical" evidence="6">
    <location>
        <begin position="44"/>
        <end position="75"/>
    </location>
</feature>